<dbReference type="Proteomes" id="UP000241048">
    <property type="component" value="Unassembled WGS sequence"/>
</dbReference>
<dbReference type="RefSeq" id="WP_107001011.1">
    <property type="nucleotide sequence ID" value="NZ_JAJEPQ010000002.1"/>
</dbReference>
<dbReference type="GO" id="GO:0016730">
    <property type="term" value="F:oxidoreductase activity, acting on iron-sulfur proteins as donors"/>
    <property type="evidence" value="ECO:0007669"/>
    <property type="project" value="InterPro"/>
</dbReference>
<name>A0A2T3FS15_9CLOT</name>
<dbReference type="SUPFAM" id="SSF57662">
    <property type="entry name" value="Ferredoxin thioredoxin reductase (FTR), catalytic beta chain"/>
    <property type="match status" value="1"/>
</dbReference>
<keyword evidence="2" id="KW-1185">Reference proteome</keyword>
<dbReference type="AlphaFoldDB" id="A0A2T3FS15"/>
<dbReference type="Gene3D" id="3.90.460.10">
    <property type="entry name" value="Ferredoxin thioredoxin reductase catalytic beta subunit"/>
    <property type="match status" value="1"/>
</dbReference>
<organism evidence="1 2">
    <name type="scientific">Clostridium fessum</name>
    <dbReference type="NCBI Taxonomy" id="2126740"/>
    <lineage>
        <taxon>Bacteria</taxon>
        <taxon>Bacillati</taxon>
        <taxon>Bacillota</taxon>
        <taxon>Clostridia</taxon>
        <taxon>Eubacteriales</taxon>
        <taxon>Clostridiaceae</taxon>
        <taxon>Clostridium</taxon>
    </lineage>
</organism>
<dbReference type="Pfam" id="PF02943">
    <property type="entry name" value="FeThRed_B"/>
    <property type="match status" value="1"/>
</dbReference>
<comment type="caution">
    <text evidence="1">The sequence shown here is derived from an EMBL/GenBank/DDBJ whole genome shotgun (WGS) entry which is preliminary data.</text>
</comment>
<sequence>MIKPQSINKKEVANMKIKLNSDQEIVSTIREGLKRTGGYCPCRRESTEATKCMCQEFKDQIADPGFEGFCHCMLYYKSLQD</sequence>
<evidence type="ECO:0000313" key="2">
    <source>
        <dbReference type="Proteomes" id="UP000241048"/>
    </source>
</evidence>
<protein>
    <submittedName>
        <fullName evidence="1">Ferredoxin thioredoxin reductase catalytic beta chain</fullName>
    </submittedName>
</protein>
<evidence type="ECO:0000313" key="1">
    <source>
        <dbReference type="EMBL" id="PST38066.1"/>
    </source>
</evidence>
<dbReference type="EMBL" id="PYLO01000002">
    <property type="protein sequence ID" value="PST38066.1"/>
    <property type="molecule type" value="Genomic_DNA"/>
</dbReference>
<reference evidence="1 2" key="1">
    <citation type="submission" date="2018-03" db="EMBL/GenBank/DDBJ databases">
        <title>Lachnoclostridium SNUG30386 gen.nov., sp.nov., isolated from human faeces.</title>
        <authorList>
            <person name="Seo B."/>
            <person name="Jeon K."/>
            <person name="Ko G."/>
        </authorList>
    </citation>
    <scope>NUCLEOTIDE SEQUENCE [LARGE SCALE GENOMIC DNA]</scope>
    <source>
        <strain evidence="1 2">SNUG30386</strain>
    </source>
</reference>
<gene>
    <name evidence="1" type="ORF">C7U56_07360</name>
</gene>
<accession>A0A2T3FS15</accession>
<dbReference type="InterPro" id="IPR036644">
    <property type="entry name" value="FTR_bsu_sf"/>
</dbReference>
<dbReference type="InterPro" id="IPR004209">
    <property type="entry name" value="FTR_bsu"/>
</dbReference>
<proteinExistence type="predicted"/>